<name>A0A1H9BUU5_9LACT</name>
<sequence length="79" mass="9503">MEAIRPRHYKNKSGKDLFDQWHNEYNLEIFKAIMISIAERYIKRNKDNPIQDIEKAIETLSRLKEYMENDLRNNTGSES</sequence>
<gene>
    <name evidence="1" type="ORF">SAMN04488558_103110</name>
</gene>
<dbReference type="Proteomes" id="UP000198833">
    <property type="component" value="Unassembled WGS sequence"/>
</dbReference>
<dbReference type="RefSeq" id="WP_092570887.1">
    <property type="nucleotide sequence ID" value="NZ_FOEN01000003.1"/>
</dbReference>
<dbReference type="EMBL" id="FOEN01000003">
    <property type="protein sequence ID" value="SEP92607.1"/>
    <property type="molecule type" value="Genomic_DNA"/>
</dbReference>
<dbReference type="OrthoDB" id="1684418at2"/>
<accession>A0A1H9BUU5</accession>
<protein>
    <submittedName>
        <fullName evidence="1">Uncharacterized protein</fullName>
    </submittedName>
</protein>
<proteinExistence type="predicted"/>
<evidence type="ECO:0000313" key="1">
    <source>
        <dbReference type="EMBL" id="SEP92607.1"/>
    </source>
</evidence>
<organism evidence="1 2">
    <name type="scientific">Ignavigranum ruoffiae</name>
    <dbReference type="NCBI Taxonomy" id="89093"/>
    <lineage>
        <taxon>Bacteria</taxon>
        <taxon>Bacillati</taxon>
        <taxon>Bacillota</taxon>
        <taxon>Bacilli</taxon>
        <taxon>Lactobacillales</taxon>
        <taxon>Aerococcaceae</taxon>
        <taxon>Ignavigranum</taxon>
    </lineage>
</organism>
<evidence type="ECO:0000313" key="2">
    <source>
        <dbReference type="Proteomes" id="UP000198833"/>
    </source>
</evidence>
<dbReference type="AlphaFoldDB" id="A0A1H9BUU5"/>
<reference evidence="1 2" key="1">
    <citation type="submission" date="2016-10" db="EMBL/GenBank/DDBJ databases">
        <authorList>
            <person name="de Groot N.N."/>
        </authorList>
    </citation>
    <scope>NUCLEOTIDE SEQUENCE [LARGE SCALE GENOMIC DNA]</scope>
    <source>
        <strain evidence="1 2">DSM 15695</strain>
    </source>
</reference>
<keyword evidence="2" id="KW-1185">Reference proteome</keyword>
<dbReference type="STRING" id="89093.SAMN04488558_103110"/>